<dbReference type="GO" id="GO:0009279">
    <property type="term" value="C:cell outer membrane"/>
    <property type="evidence" value="ECO:0007669"/>
    <property type="project" value="UniProtKB-SubCell"/>
</dbReference>
<dbReference type="SUPFAM" id="SSF103088">
    <property type="entry name" value="OmpA-like"/>
    <property type="match status" value="1"/>
</dbReference>
<feature type="domain" description="OmpA-like" evidence="7">
    <location>
        <begin position="353"/>
        <end position="469"/>
    </location>
</feature>
<dbReference type="InterPro" id="IPR006665">
    <property type="entry name" value="OmpA-like"/>
</dbReference>
<dbReference type="Pfam" id="PF02412">
    <property type="entry name" value="TSP_3"/>
    <property type="match status" value="2"/>
</dbReference>
<dbReference type="GO" id="GO:0007155">
    <property type="term" value="P:cell adhesion"/>
    <property type="evidence" value="ECO:0007669"/>
    <property type="project" value="InterPro"/>
</dbReference>
<dbReference type="Pfam" id="PF00691">
    <property type="entry name" value="OmpA"/>
    <property type="match status" value="1"/>
</dbReference>
<sequence>MKQLGKLLLALLLMLTLSSHAQVNNNSWALSFGFNVVDSRATAGGSSSFINNTFSQPFNLKEYWNVHPSAIYLKIARSVGNNLTVDFQGSYNNIVKLVTYNSSASVQNGKEYIVTNPGNLKYYGFDGSFKYSLMNFIKSKVIDPSLHLGGGYTSWGDNSFATLNGGAGLTFWLNGNIGLAFDTTFKKAFDDSNRSHLLHTAGLTYNFGGNDKDKDGVYDNEDACPNIKGLKQFKGCPDSDGDGISDSSDACSDVFGLASLSGCPDADGDGVADKDDECPDTKGLSAYRGCPDRDGDGIIDKEDKCPTVTGLKANRGCPLIDSDNDGVDDEDDACPTVAGPENNKGCPEVSDEAINSIRTEANSIYFNSGKTTFKSANVSARLDVIAVIISKYPNASFTIEGHTDNEGSAESNQILSEERANVVKEALIARGVSASKLTAIGYGASKPIATNTTAAGKAENRRTEVILNK</sequence>
<dbReference type="EMBL" id="SMFK01000001">
    <property type="protein sequence ID" value="TDD99904.1"/>
    <property type="molecule type" value="Genomic_DNA"/>
</dbReference>
<dbReference type="InterPro" id="IPR003367">
    <property type="entry name" value="Thrombospondin_3-like_rpt"/>
</dbReference>
<keyword evidence="3 5" id="KW-0472">Membrane</keyword>
<reference evidence="8 9" key="1">
    <citation type="submission" date="2019-03" db="EMBL/GenBank/DDBJ databases">
        <title>Flavobacterium AR-3-4 sp. nov. isolated from arctic soil.</title>
        <authorList>
            <person name="Chaudhary D.K."/>
        </authorList>
    </citation>
    <scope>NUCLEOTIDE SEQUENCE [LARGE SCALE GENOMIC DNA]</scope>
    <source>
        <strain evidence="8 9">AR-3-4</strain>
    </source>
</reference>
<feature type="signal peptide" evidence="6">
    <location>
        <begin position="1"/>
        <end position="21"/>
    </location>
</feature>
<comment type="caution">
    <text evidence="8">The sequence shown here is derived from an EMBL/GenBank/DDBJ whole genome shotgun (WGS) entry which is preliminary data.</text>
</comment>
<evidence type="ECO:0000256" key="5">
    <source>
        <dbReference type="PROSITE-ProRule" id="PRU00473"/>
    </source>
</evidence>
<dbReference type="PANTHER" id="PTHR30329:SF21">
    <property type="entry name" value="LIPOPROTEIN YIAD-RELATED"/>
    <property type="match status" value="1"/>
</dbReference>
<accession>A0A4R5CQG0</accession>
<organism evidence="8 9">
    <name type="scientific">Flavobacterium cellulosilyticum</name>
    <dbReference type="NCBI Taxonomy" id="2541731"/>
    <lineage>
        <taxon>Bacteria</taxon>
        <taxon>Pseudomonadati</taxon>
        <taxon>Bacteroidota</taxon>
        <taxon>Flavobacteriia</taxon>
        <taxon>Flavobacteriales</taxon>
        <taxon>Flavobacteriaceae</taxon>
        <taxon>Flavobacterium</taxon>
    </lineage>
</organism>
<evidence type="ECO:0000256" key="2">
    <source>
        <dbReference type="ARBA" id="ARBA00022729"/>
    </source>
</evidence>
<keyword evidence="9" id="KW-1185">Reference proteome</keyword>
<evidence type="ECO:0000256" key="3">
    <source>
        <dbReference type="ARBA" id="ARBA00023136"/>
    </source>
</evidence>
<evidence type="ECO:0000256" key="6">
    <source>
        <dbReference type="SAM" id="SignalP"/>
    </source>
</evidence>
<dbReference type="PANTHER" id="PTHR30329">
    <property type="entry name" value="STATOR ELEMENT OF FLAGELLAR MOTOR COMPLEX"/>
    <property type="match status" value="1"/>
</dbReference>
<dbReference type="CDD" id="cd07185">
    <property type="entry name" value="OmpA_C-like"/>
    <property type="match status" value="1"/>
</dbReference>
<evidence type="ECO:0000256" key="1">
    <source>
        <dbReference type="ARBA" id="ARBA00004442"/>
    </source>
</evidence>
<gene>
    <name evidence="8" type="ORF">E0F76_03710</name>
</gene>
<keyword evidence="4" id="KW-0998">Cell outer membrane</keyword>
<dbReference type="SUPFAM" id="SSF103647">
    <property type="entry name" value="TSP type-3 repeat"/>
    <property type="match status" value="1"/>
</dbReference>
<dbReference type="GO" id="GO:0005509">
    <property type="term" value="F:calcium ion binding"/>
    <property type="evidence" value="ECO:0007669"/>
    <property type="project" value="InterPro"/>
</dbReference>
<dbReference type="Gene3D" id="4.10.1080.10">
    <property type="entry name" value="TSP type-3 repeat"/>
    <property type="match status" value="1"/>
</dbReference>
<dbReference type="AlphaFoldDB" id="A0A4R5CQG0"/>
<evidence type="ECO:0000259" key="7">
    <source>
        <dbReference type="PROSITE" id="PS51123"/>
    </source>
</evidence>
<dbReference type="PROSITE" id="PS51123">
    <property type="entry name" value="OMPA_2"/>
    <property type="match status" value="1"/>
</dbReference>
<evidence type="ECO:0000313" key="8">
    <source>
        <dbReference type="EMBL" id="TDD99904.1"/>
    </source>
</evidence>
<dbReference type="OrthoDB" id="9805336at2"/>
<dbReference type="PRINTS" id="PR01021">
    <property type="entry name" value="OMPADOMAIN"/>
</dbReference>
<dbReference type="InterPro" id="IPR050330">
    <property type="entry name" value="Bact_OuterMem_StrucFunc"/>
</dbReference>
<dbReference type="InterPro" id="IPR036737">
    <property type="entry name" value="OmpA-like_sf"/>
</dbReference>
<dbReference type="InterPro" id="IPR006664">
    <property type="entry name" value="OMP_bac"/>
</dbReference>
<evidence type="ECO:0000256" key="4">
    <source>
        <dbReference type="ARBA" id="ARBA00023237"/>
    </source>
</evidence>
<comment type="subcellular location">
    <subcellularLocation>
        <location evidence="1">Cell outer membrane</location>
    </subcellularLocation>
</comment>
<dbReference type="InterPro" id="IPR028974">
    <property type="entry name" value="TSP_type-3_rpt"/>
</dbReference>
<dbReference type="Proteomes" id="UP000295479">
    <property type="component" value="Unassembled WGS sequence"/>
</dbReference>
<protein>
    <submittedName>
        <fullName evidence="8">OmpA family protein</fullName>
    </submittedName>
</protein>
<evidence type="ECO:0000313" key="9">
    <source>
        <dbReference type="Proteomes" id="UP000295479"/>
    </source>
</evidence>
<keyword evidence="2 6" id="KW-0732">Signal</keyword>
<proteinExistence type="predicted"/>
<name>A0A4R5CQG0_9FLAO</name>
<dbReference type="Gene3D" id="3.30.1330.60">
    <property type="entry name" value="OmpA-like domain"/>
    <property type="match status" value="1"/>
</dbReference>
<feature type="chain" id="PRO_5020214839" evidence="6">
    <location>
        <begin position="22"/>
        <end position="469"/>
    </location>
</feature>